<protein>
    <submittedName>
        <fullName evidence="2">Uncharacterized protein</fullName>
    </submittedName>
</protein>
<organism evidence="2 3">
    <name type="scientific">Zoarces viviparus</name>
    <name type="common">Viviparous eelpout</name>
    <name type="synonym">Blennius viviparus</name>
    <dbReference type="NCBI Taxonomy" id="48416"/>
    <lineage>
        <taxon>Eukaryota</taxon>
        <taxon>Metazoa</taxon>
        <taxon>Chordata</taxon>
        <taxon>Craniata</taxon>
        <taxon>Vertebrata</taxon>
        <taxon>Euteleostomi</taxon>
        <taxon>Actinopterygii</taxon>
        <taxon>Neopterygii</taxon>
        <taxon>Teleostei</taxon>
        <taxon>Neoteleostei</taxon>
        <taxon>Acanthomorphata</taxon>
        <taxon>Eupercaria</taxon>
        <taxon>Perciformes</taxon>
        <taxon>Cottioidei</taxon>
        <taxon>Zoarcales</taxon>
        <taxon>Zoarcidae</taxon>
        <taxon>Zoarcinae</taxon>
        <taxon>Zoarces</taxon>
    </lineage>
</organism>
<reference evidence="2 3" key="1">
    <citation type="journal article" date="2024" name="Genome Biol. Evol.">
        <title>Chromosome-level genome assembly of the viviparous eelpout Zoarces viviparus.</title>
        <authorList>
            <person name="Fuhrmann N."/>
            <person name="Brasseur M.V."/>
            <person name="Bakowski C.E."/>
            <person name="Podsiadlowski L."/>
            <person name="Prost S."/>
            <person name="Krehenwinkel H."/>
            <person name="Mayer C."/>
        </authorList>
    </citation>
    <scope>NUCLEOTIDE SEQUENCE [LARGE SCALE GENOMIC DNA]</scope>
    <source>
        <strain evidence="2">NO-MEL_2022_Ind0_liver</strain>
    </source>
</reference>
<accession>A0AAW1F970</accession>
<comment type="caution">
    <text evidence="2">The sequence shown here is derived from an EMBL/GenBank/DDBJ whole genome shotgun (WGS) entry which is preliminary data.</text>
</comment>
<gene>
    <name evidence="2" type="ORF">VZT92_010597</name>
</gene>
<feature type="region of interest" description="Disordered" evidence="1">
    <location>
        <begin position="1"/>
        <end position="27"/>
    </location>
</feature>
<evidence type="ECO:0000256" key="1">
    <source>
        <dbReference type="SAM" id="MobiDB-lite"/>
    </source>
</evidence>
<feature type="compositionally biased region" description="Basic and acidic residues" evidence="1">
    <location>
        <begin position="69"/>
        <end position="84"/>
    </location>
</feature>
<dbReference type="Proteomes" id="UP001488805">
    <property type="component" value="Unassembled WGS sequence"/>
</dbReference>
<proteinExistence type="predicted"/>
<name>A0AAW1F970_ZOAVI</name>
<evidence type="ECO:0000313" key="3">
    <source>
        <dbReference type="Proteomes" id="UP001488805"/>
    </source>
</evidence>
<dbReference type="EMBL" id="JBCEZU010000089">
    <property type="protein sequence ID" value="KAK9531155.1"/>
    <property type="molecule type" value="Genomic_DNA"/>
</dbReference>
<dbReference type="AlphaFoldDB" id="A0AAW1F970"/>
<evidence type="ECO:0000313" key="2">
    <source>
        <dbReference type="EMBL" id="KAK9531155.1"/>
    </source>
</evidence>
<feature type="region of interest" description="Disordered" evidence="1">
    <location>
        <begin position="64"/>
        <end position="84"/>
    </location>
</feature>
<keyword evidence="3" id="KW-1185">Reference proteome</keyword>
<sequence length="84" mass="8898">MSDEIPRLCHVAGVSDGGGRSGPTEDRLTAAGACREQLPGQKYSSRKSGVKTGRPVAFPMASVSRTHCAAKEGREEIRGVEERA</sequence>
<feature type="region of interest" description="Disordered" evidence="1">
    <location>
        <begin position="35"/>
        <end position="54"/>
    </location>
</feature>